<keyword evidence="2" id="KW-1185">Reference proteome</keyword>
<evidence type="ECO:0000313" key="2">
    <source>
        <dbReference type="Proteomes" id="UP001064048"/>
    </source>
</evidence>
<name>A0ACC0KP84_CHOFU</name>
<dbReference type="Proteomes" id="UP001064048">
    <property type="component" value="Chromosome 18"/>
</dbReference>
<evidence type="ECO:0000313" key="1">
    <source>
        <dbReference type="EMBL" id="KAI8438080.1"/>
    </source>
</evidence>
<proteinExistence type="predicted"/>
<gene>
    <name evidence="1" type="ORF">MSG28_010722</name>
</gene>
<sequence length="124" mass="12259">MAKFVLIICLALIGFVVAAPGAGACARSTRIATTILLANPAVKQQCLHCCFGVESKTAGVVRERRFYDGGYNLGGFGGFGGYGHGGHGGHGGQGLGGLIPHGSSQSFSKSSASSSSVSGGVGLG</sequence>
<organism evidence="1 2">
    <name type="scientific">Choristoneura fumiferana</name>
    <name type="common">Spruce budworm moth</name>
    <name type="synonym">Archips fumiferana</name>
    <dbReference type="NCBI Taxonomy" id="7141"/>
    <lineage>
        <taxon>Eukaryota</taxon>
        <taxon>Metazoa</taxon>
        <taxon>Ecdysozoa</taxon>
        <taxon>Arthropoda</taxon>
        <taxon>Hexapoda</taxon>
        <taxon>Insecta</taxon>
        <taxon>Pterygota</taxon>
        <taxon>Neoptera</taxon>
        <taxon>Endopterygota</taxon>
        <taxon>Lepidoptera</taxon>
        <taxon>Glossata</taxon>
        <taxon>Ditrysia</taxon>
        <taxon>Tortricoidea</taxon>
        <taxon>Tortricidae</taxon>
        <taxon>Tortricinae</taxon>
        <taxon>Choristoneura</taxon>
    </lineage>
</organism>
<reference evidence="1 2" key="1">
    <citation type="journal article" date="2022" name="Genome Biol. Evol.">
        <title>The Spruce Budworm Genome: Reconstructing the Evolutionary History of Antifreeze Proteins.</title>
        <authorList>
            <person name="Beliveau C."/>
            <person name="Gagne P."/>
            <person name="Picq S."/>
            <person name="Vernygora O."/>
            <person name="Keeling C.I."/>
            <person name="Pinkney K."/>
            <person name="Doucet D."/>
            <person name="Wen F."/>
            <person name="Johnston J.S."/>
            <person name="Maaroufi H."/>
            <person name="Boyle B."/>
            <person name="Laroche J."/>
            <person name="Dewar K."/>
            <person name="Juretic N."/>
            <person name="Blackburn G."/>
            <person name="Nisole A."/>
            <person name="Brunet B."/>
            <person name="Brandao M."/>
            <person name="Lumley L."/>
            <person name="Duan J."/>
            <person name="Quan G."/>
            <person name="Lucarotti C.J."/>
            <person name="Roe A.D."/>
            <person name="Sperling F.A.H."/>
            <person name="Levesque R.C."/>
            <person name="Cusson M."/>
        </authorList>
    </citation>
    <scope>NUCLEOTIDE SEQUENCE [LARGE SCALE GENOMIC DNA]</scope>
    <source>
        <strain evidence="1">Glfc:IPQL:Cfum</strain>
    </source>
</reference>
<dbReference type="EMBL" id="CM046118">
    <property type="protein sequence ID" value="KAI8438080.1"/>
    <property type="molecule type" value="Genomic_DNA"/>
</dbReference>
<accession>A0ACC0KP84</accession>
<protein>
    <submittedName>
        <fullName evidence="1">Uncharacterized protein</fullName>
    </submittedName>
</protein>
<comment type="caution">
    <text evidence="1">The sequence shown here is derived from an EMBL/GenBank/DDBJ whole genome shotgun (WGS) entry which is preliminary data.</text>
</comment>